<feature type="transmembrane region" description="Helical" evidence="1">
    <location>
        <begin position="107"/>
        <end position="132"/>
    </location>
</feature>
<dbReference type="InterPro" id="IPR010380">
    <property type="entry name" value="DUF975"/>
</dbReference>
<name>A0ABR4XS61_9LACO</name>
<evidence type="ECO:0000256" key="1">
    <source>
        <dbReference type="SAM" id="Phobius"/>
    </source>
</evidence>
<evidence type="ECO:0000313" key="2">
    <source>
        <dbReference type="EMBL" id="KGO32001.1"/>
    </source>
</evidence>
<gene>
    <name evidence="2" type="ORF">Q757_03660</name>
</gene>
<evidence type="ECO:0000313" key="3">
    <source>
        <dbReference type="Proteomes" id="UP000030023"/>
    </source>
</evidence>
<comment type="caution">
    <text evidence="2">The sequence shown here is derived from an EMBL/GenBank/DDBJ whole genome shotgun (WGS) entry which is preliminary data.</text>
</comment>
<keyword evidence="1" id="KW-0472">Membrane</keyword>
<keyword evidence="3" id="KW-1185">Reference proteome</keyword>
<dbReference type="PANTHER" id="PTHR40076:SF1">
    <property type="entry name" value="MEMBRANE PROTEIN"/>
    <property type="match status" value="1"/>
</dbReference>
<sequence>MDRIVLKQQAKNLLNKNFIFFLLMSLPSLVFSFIEMIADNRNNLRFDYVSTYFDMNLNSFSFISMISALIASLLSVSFLSANIDILRNESKLEKPLQKSLNIFDRSDYFIGLLVISILQGIFVLLWMFLFFVPGVIKSLSYSQAFYIYRDHIKKGEKIGFLQAITESRQLMNGHKWEYFVLLLSFIGWILLSFVTFGLAAFWVFPYISITLANYYVNLTK</sequence>
<feature type="transmembrane region" description="Helical" evidence="1">
    <location>
        <begin position="20"/>
        <end position="38"/>
    </location>
</feature>
<feature type="transmembrane region" description="Helical" evidence="1">
    <location>
        <begin position="178"/>
        <end position="204"/>
    </location>
</feature>
<feature type="transmembrane region" description="Helical" evidence="1">
    <location>
        <begin position="58"/>
        <end position="86"/>
    </location>
</feature>
<reference evidence="2 3" key="1">
    <citation type="journal article" date="2014" name="Antonie Van Leeuwenhoek">
        <title>Oenococcus alcoholitolerans sp. nov., a lactic acid bacteria isolated from cachaca and ethanol fermentation processes.</title>
        <authorList>
            <person name="Badotti F."/>
            <person name="Moreira A.P."/>
            <person name="Tonon L.A."/>
            <person name="de Lucena B.T."/>
            <person name="Gomes Fde C."/>
            <person name="Kruger R."/>
            <person name="Thompson C.C."/>
            <person name="de Morais M.A.Jr."/>
            <person name="Rosa C.A."/>
            <person name="Thompson F.L."/>
        </authorList>
    </citation>
    <scope>NUCLEOTIDE SEQUENCE [LARGE SCALE GENOMIC DNA]</scope>
    <source>
        <strain evidence="2 3">UFRJ-M7.2.18</strain>
    </source>
</reference>
<dbReference type="Proteomes" id="UP000030023">
    <property type="component" value="Unassembled WGS sequence"/>
</dbReference>
<keyword evidence="1" id="KW-1133">Transmembrane helix</keyword>
<dbReference type="EMBL" id="AXCV01000129">
    <property type="protein sequence ID" value="KGO32001.1"/>
    <property type="molecule type" value="Genomic_DNA"/>
</dbReference>
<keyword evidence="1" id="KW-0812">Transmembrane</keyword>
<evidence type="ECO:0008006" key="4">
    <source>
        <dbReference type="Google" id="ProtNLM"/>
    </source>
</evidence>
<proteinExistence type="predicted"/>
<accession>A0ABR4XS61</accession>
<protein>
    <recommendedName>
        <fullName evidence="4">Integral membrane protein</fullName>
    </recommendedName>
</protein>
<dbReference type="Pfam" id="PF06161">
    <property type="entry name" value="DUF975"/>
    <property type="match status" value="1"/>
</dbReference>
<organism evidence="2 3">
    <name type="scientific">Oenococcus alcoholitolerans</name>
    <dbReference type="NCBI Taxonomy" id="931074"/>
    <lineage>
        <taxon>Bacteria</taxon>
        <taxon>Bacillati</taxon>
        <taxon>Bacillota</taxon>
        <taxon>Bacilli</taxon>
        <taxon>Lactobacillales</taxon>
        <taxon>Lactobacillaceae</taxon>
        <taxon>Oenococcus</taxon>
    </lineage>
</organism>
<dbReference type="PANTHER" id="PTHR40076">
    <property type="entry name" value="MEMBRANE PROTEIN-RELATED"/>
    <property type="match status" value="1"/>
</dbReference>